<evidence type="ECO:0000313" key="5">
    <source>
        <dbReference type="Proteomes" id="UP000293142"/>
    </source>
</evidence>
<dbReference type="AlphaFoldDB" id="A0A4Q9DWW1"/>
<keyword evidence="5" id="KW-1185">Reference proteome</keyword>
<dbReference type="Proteomes" id="UP000293142">
    <property type="component" value="Unassembled WGS sequence"/>
</dbReference>
<dbReference type="InterPro" id="IPR036291">
    <property type="entry name" value="NAD(P)-bd_dom_sf"/>
</dbReference>
<dbReference type="EMBL" id="SIRE01000005">
    <property type="protein sequence ID" value="TBL80312.1"/>
    <property type="molecule type" value="Genomic_DNA"/>
</dbReference>
<dbReference type="InterPro" id="IPR013549">
    <property type="entry name" value="DUF1731"/>
</dbReference>
<evidence type="ECO:0000259" key="3">
    <source>
        <dbReference type="Pfam" id="PF08338"/>
    </source>
</evidence>
<sequence length="300" mass="33379">MKVAIAGGTGFIGRHLVKYFVHNNDTVLLISRRQTVSDSPSVSNVTWSELEANPSKLEGIDAVINLAGESINQRWTEEAKQRILHSRLDTVGRLARLLEQIEDKPHVIVNASGMSIYGTSETEVFDETSPKRLTDFLAHTVEQWEEAVDRIQGIRVVKIRVGLVLGHDGGAFPKMALPYKLWVGGKIGSGRQVLSWVHIEDMIRLIDYCIEHEDISGAVNATAPNPVTNDEFGRALGRVLRRPHFFPVPAWLFKLLFGELSVLLLEGQRVIPRVLLDHGFEFKFTAIEQALAQITSGGSK</sequence>
<proteinExistence type="inferred from homology"/>
<feature type="domain" description="DUF1731" evidence="3">
    <location>
        <begin position="248"/>
        <end position="294"/>
    </location>
</feature>
<dbReference type="SUPFAM" id="SSF51735">
    <property type="entry name" value="NAD(P)-binding Rossmann-fold domains"/>
    <property type="match status" value="1"/>
</dbReference>
<dbReference type="NCBIfam" id="TIGR01777">
    <property type="entry name" value="yfcH"/>
    <property type="match status" value="1"/>
</dbReference>
<comment type="similarity">
    <text evidence="1">Belongs to the NAD(P)-dependent epimerase/dehydratase family. SDR39U1 subfamily.</text>
</comment>
<dbReference type="PANTHER" id="PTHR11092">
    <property type="entry name" value="SUGAR NUCLEOTIDE EPIMERASE RELATED"/>
    <property type="match status" value="1"/>
</dbReference>
<accession>A0A4Q9DWW1</accession>
<reference evidence="4 5" key="1">
    <citation type="submission" date="2019-02" db="EMBL/GenBank/DDBJ databases">
        <title>Paenibacillus sp. nov., isolated from surface-sterilized tissue of Thalictrum simplex L.</title>
        <authorList>
            <person name="Tuo L."/>
        </authorList>
    </citation>
    <scope>NUCLEOTIDE SEQUENCE [LARGE SCALE GENOMIC DNA]</scope>
    <source>
        <strain evidence="4 5">N2SHLJ1</strain>
    </source>
</reference>
<evidence type="ECO:0000256" key="1">
    <source>
        <dbReference type="ARBA" id="ARBA00009353"/>
    </source>
</evidence>
<dbReference type="Pfam" id="PF08338">
    <property type="entry name" value="DUF1731"/>
    <property type="match status" value="1"/>
</dbReference>
<dbReference type="InterPro" id="IPR001509">
    <property type="entry name" value="Epimerase_deHydtase"/>
</dbReference>
<evidence type="ECO:0000259" key="2">
    <source>
        <dbReference type="Pfam" id="PF01370"/>
    </source>
</evidence>
<dbReference type="CDD" id="cd05242">
    <property type="entry name" value="SDR_a8"/>
    <property type="match status" value="1"/>
</dbReference>
<dbReference type="PANTHER" id="PTHR11092:SF0">
    <property type="entry name" value="EPIMERASE FAMILY PROTEIN SDR39U1"/>
    <property type="match status" value="1"/>
</dbReference>
<dbReference type="OrthoDB" id="9801773at2"/>
<evidence type="ECO:0000313" key="4">
    <source>
        <dbReference type="EMBL" id="TBL80312.1"/>
    </source>
</evidence>
<organism evidence="4 5">
    <name type="scientific">Paenibacillus thalictri</name>
    <dbReference type="NCBI Taxonomy" id="2527873"/>
    <lineage>
        <taxon>Bacteria</taxon>
        <taxon>Bacillati</taxon>
        <taxon>Bacillota</taxon>
        <taxon>Bacilli</taxon>
        <taxon>Bacillales</taxon>
        <taxon>Paenibacillaceae</taxon>
        <taxon>Paenibacillus</taxon>
    </lineage>
</organism>
<name>A0A4Q9DWW1_9BACL</name>
<dbReference type="RefSeq" id="WP_131012727.1">
    <property type="nucleotide sequence ID" value="NZ_SIRE01000005.1"/>
</dbReference>
<comment type="caution">
    <text evidence="4">The sequence shown here is derived from an EMBL/GenBank/DDBJ whole genome shotgun (WGS) entry which is preliminary data.</text>
</comment>
<dbReference type="InterPro" id="IPR010099">
    <property type="entry name" value="SDR39U1"/>
</dbReference>
<feature type="domain" description="NAD-dependent epimerase/dehydratase" evidence="2">
    <location>
        <begin position="4"/>
        <end position="214"/>
    </location>
</feature>
<protein>
    <submittedName>
        <fullName evidence="4">TIGR01777 family protein</fullName>
    </submittedName>
</protein>
<gene>
    <name evidence="4" type="ORF">EYB31_07795</name>
</gene>
<dbReference type="Pfam" id="PF01370">
    <property type="entry name" value="Epimerase"/>
    <property type="match status" value="1"/>
</dbReference>
<dbReference type="Gene3D" id="3.40.50.720">
    <property type="entry name" value="NAD(P)-binding Rossmann-like Domain"/>
    <property type="match status" value="1"/>
</dbReference>